<protein>
    <submittedName>
        <fullName evidence="2">Protein N-acetyltransferase, RimJ/RimL family</fullName>
    </submittedName>
</protein>
<dbReference type="Pfam" id="PF13302">
    <property type="entry name" value="Acetyltransf_3"/>
    <property type="match status" value="1"/>
</dbReference>
<dbReference type="Gene3D" id="3.40.630.30">
    <property type="match status" value="1"/>
</dbReference>
<dbReference type="RefSeq" id="WP_093516210.1">
    <property type="nucleotide sequence ID" value="NZ_FOSK01000001.1"/>
</dbReference>
<evidence type="ECO:0000313" key="3">
    <source>
        <dbReference type="Proteomes" id="UP000199598"/>
    </source>
</evidence>
<comment type="caution">
    <text evidence="2">The sequence shown here is derived from an EMBL/GenBank/DDBJ whole genome shotgun (WGS) entry which is preliminary data.</text>
</comment>
<feature type="domain" description="N-acetyltransferase" evidence="1">
    <location>
        <begin position="17"/>
        <end position="188"/>
    </location>
</feature>
<reference evidence="2 3" key="1">
    <citation type="submission" date="2016-10" db="EMBL/GenBank/DDBJ databases">
        <authorList>
            <person name="Varghese N."/>
            <person name="Submissions S."/>
        </authorList>
    </citation>
    <scope>NUCLEOTIDE SEQUENCE [LARGE SCALE GENOMIC DNA]</scope>
    <source>
        <strain evidence="2 3">DSM 16392</strain>
    </source>
</reference>
<dbReference type="InterPro" id="IPR000182">
    <property type="entry name" value="GNAT_dom"/>
</dbReference>
<dbReference type="PANTHER" id="PTHR43792:SF1">
    <property type="entry name" value="N-ACETYLTRANSFERASE DOMAIN-CONTAINING PROTEIN"/>
    <property type="match status" value="1"/>
</dbReference>
<name>A0A1I3VB14_9HYPH</name>
<organism evidence="2 3">
    <name type="scientific">Pseudovibrio ascidiaceicola</name>
    <dbReference type="NCBI Taxonomy" id="285279"/>
    <lineage>
        <taxon>Bacteria</taxon>
        <taxon>Pseudomonadati</taxon>
        <taxon>Pseudomonadota</taxon>
        <taxon>Alphaproteobacteria</taxon>
        <taxon>Hyphomicrobiales</taxon>
        <taxon>Stappiaceae</taxon>
        <taxon>Pseudovibrio</taxon>
    </lineage>
</organism>
<dbReference type="PANTHER" id="PTHR43792">
    <property type="entry name" value="GNAT FAMILY, PUTATIVE (AFU_ORTHOLOGUE AFUA_3G00765)-RELATED-RELATED"/>
    <property type="match status" value="1"/>
</dbReference>
<dbReference type="PROSITE" id="PS51186">
    <property type="entry name" value="GNAT"/>
    <property type="match status" value="1"/>
</dbReference>
<proteinExistence type="predicted"/>
<dbReference type="InterPro" id="IPR051531">
    <property type="entry name" value="N-acetyltransferase"/>
</dbReference>
<dbReference type="EMBL" id="FOSK01000001">
    <property type="protein sequence ID" value="SFJ92654.1"/>
    <property type="molecule type" value="Genomic_DNA"/>
</dbReference>
<accession>A0A1I3VB14</accession>
<evidence type="ECO:0000313" key="2">
    <source>
        <dbReference type="EMBL" id="SFJ92654.1"/>
    </source>
</evidence>
<dbReference type="SUPFAM" id="SSF55729">
    <property type="entry name" value="Acyl-CoA N-acyltransferases (Nat)"/>
    <property type="match status" value="1"/>
</dbReference>
<dbReference type="Proteomes" id="UP000199598">
    <property type="component" value="Unassembled WGS sequence"/>
</dbReference>
<sequence>MIEDVIDKCPRIETERLVLRKWEERDLEGLVQMNADPLVMEFFPAVMSRQDSERMFERLIAKQVKYGFGTPVVEERASGRFLGLCGLGIPTYPEPLPFDPCVEIGWWLIPDAWGRGIAQEASRIWLRFGFETLCLNEVVSFTSAVNRRSEKVMQKLGMVRDASEDFDHPLIEEGHPLRRHVLYRLSKEKYLEREDG</sequence>
<keyword evidence="3" id="KW-1185">Reference proteome</keyword>
<dbReference type="InterPro" id="IPR016181">
    <property type="entry name" value="Acyl_CoA_acyltransferase"/>
</dbReference>
<evidence type="ECO:0000259" key="1">
    <source>
        <dbReference type="PROSITE" id="PS51186"/>
    </source>
</evidence>
<gene>
    <name evidence="2" type="ORF">SAMN04488518_101301</name>
</gene>